<dbReference type="Proteomes" id="UP000823388">
    <property type="component" value="Chromosome 2K"/>
</dbReference>
<gene>
    <name evidence="3" type="ORF">PVAP13_2KG363440</name>
</gene>
<dbReference type="InterPro" id="IPR044192">
    <property type="entry name" value="CDSP32"/>
</dbReference>
<protein>
    <recommendedName>
        <fullName evidence="5">Thioredoxin domain-containing protein</fullName>
    </recommendedName>
</protein>
<dbReference type="EMBL" id="CM029039">
    <property type="protein sequence ID" value="KAG2645314.1"/>
    <property type="molecule type" value="Genomic_DNA"/>
</dbReference>
<dbReference type="GO" id="GO:0016671">
    <property type="term" value="F:oxidoreductase activity, acting on a sulfur group of donors, disulfide as acceptor"/>
    <property type="evidence" value="ECO:0007669"/>
    <property type="project" value="InterPro"/>
</dbReference>
<comment type="caution">
    <text evidence="3">The sequence shown here is derived from an EMBL/GenBank/DDBJ whole genome shotgun (WGS) entry which is preliminary data.</text>
</comment>
<dbReference type="PANTHER" id="PTHR47578">
    <property type="entry name" value="THIOREDOXIN-LIKE PROTEIN CDSP32, CHLOROPLASTIC"/>
    <property type="match status" value="1"/>
</dbReference>
<evidence type="ECO:0000256" key="1">
    <source>
        <dbReference type="SAM" id="MobiDB-lite"/>
    </source>
</evidence>
<organism evidence="3 4">
    <name type="scientific">Panicum virgatum</name>
    <name type="common">Blackwell switchgrass</name>
    <dbReference type="NCBI Taxonomy" id="38727"/>
    <lineage>
        <taxon>Eukaryota</taxon>
        <taxon>Viridiplantae</taxon>
        <taxon>Streptophyta</taxon>
        <taxon>Embryophyta</taxon>
        <taxon>Tracheophyta</taxon>
        <taxon>Spermatophyta</taxon>
        <taxon>Magnoliopsida</taxon>
        <taxon>Liliopsida</taxon>
        <taxon>Poales</taxon>
        <taxon>Poaceae</taxon>
        <taxon>PACMAD clade</taxon>
        <taxon>Panicoideae</taxon>
        <taxon>Panicodae</taxon>
        <taxon>Paniceae</taxon>
        <taxon>Panicinae</taxon>
        <taxon>Panicum</taxon>
        <taxon>Panicum sect. Hiantes</taxon>
    </lineage>
</organism>
<feature type="chain" id="PRO_5035864072" description="Thioredoxin domain-containing protein" evidence="2">
    <location>
        <begin position="19"/>
        <end position="221"/>
    </location>
</feature>
<evidence type="ECO:0008006" key="5">
    <source>
        <dbReference type="Google" id="ProtNLM"/>
    </source>
</evidence>
<evidence type="ECO:0000256" key="2">
    <source>
        <dbReference type="SAM" id="SignalP"/>
    </source>
</evidence>
<evidence type="ECO:0000313" key="4">
    <source>
        <dbReference type="Proteomes" id="UP000823388"/>
    </source>
</evidence>
<sequence length="221" mass="24158">MAASTTATFLSTLARATASLSSSTMPSGGGAKAVRFLPTQTTSRGRRAVLSAPRAAASGTEKAAASDKGGKSKDERVVKVHSIEEFDGALQAAKNRLVVVEFAASDSEGSSQMYPTMVQLSRTCGDVDFLLVMGDESEATRELCRREGVAQVPHFNFYKGVPHRRQAVALHGRDHGVRAHERRRERQLHPIPQGHGRCRGAHLRLHQGWQDRRPLRRLRQG</sequence>
<dbReference type="PANTHER" id="PTHR47578:SF1">
    <property type="entry name" value="THIOREDOXIN-LIKE PROTEIN CDSP32, CHLOROPLASTIC"/>
    <property type="match status" value="1"/>
</dbReference>
<feature type="compositionally biased region" description="Basic and acidic residues" evidence="1">
    <location>
        <begin position="64"/>
        <end position="75"/>
    </location>
</feature>
<accession>A0A8T0WJC4</accession>
<dbReference type="AlphaFoldDB" id="A0A8T0WJC4"/>
<evidence type="ECO:0000313" key="3">
    <source>
        <dbReference type="EMBL" id="KAG2645314.1"/>
    </source>
</evidence>
<dbReference type="SUPFAM" id="SSF52833">
    <property type="entry name" value="Thioredoxin-like"/>
    <property type="match status" value="1"/>
</dbReference>
<feature type="region of interest" description="Disordered" evidence="1">
    <location>
        <begin position="20"/>
        <end position="75"/>
    </location>
</feature>
<proteinExistence type="predicted"/>
<reference evidence="3" key="1">
    <citation type="submission" date="2020-05" db="EMBL/GenBank/DDBJ databases">
        <title>WGS assembly of Panicum virgatum.</title>
        <authorList>
            <person name="Lovell J.T."/>
            <person name="Jenkins J."/>
            <person name="Shu S."/>
            <person name="Juenger T.E."/>
            <person name="Schmutz J."/>
        </authorList>
    </citation>
    <scope>NUCLEOTIDE SEQUENCE</scope>
    <source>
        <strain evidence="3">AP13</strain>
    </source>
</reference>
<dbReference type="InterPro" id="IPR036249">
    <property type="entry name" value="Thioredoxin-like_sf"/>
</dbReference>
<keyword evidence="2" id="KW-0732">Signal</keyword>
<feature type="signal peptide" evidence="2">
    <location>
        <begin position="1"/>
        <end position="18"/>
    </location>
</feature>
<name>A0A8T0WJC4_PANVG</name>
<keyword evidence="4" id="KW-1185">Reference proteome</keyword>
<dbReference type="Gene3D" id="3.40.30.10">
    <property type="entry name" value="Glutaredoxin"/>
    <property type="match status" value="1"/>
</dbReference>